<organism evidence="1">
    <name type="scientific">marine sediment metagenome</name>
    <dbReference type="NCBI Taxonomy" id="412755"/>
    <lineage>
        <taxon>unclassified sequences</taxon>
        <taxon>metagenomes</taxon>
        <taxon>ecological metagenomes</taxon>
    </lineage>
</organism>
<protein>
    <submittedName>
        <fullName evidence="1">Uncharacterized protein</fullName>
    </submittedName>
</protein>
<dbReference type="EMBL" id="BARU01037849">
    <property type="protein sequence ID" value="GAH78230.1"/>
    <property type="molecule type" value="Genomic_DNA"/>
</dbReference>
<proteinExistence type="predicted"/>
<reference evidence="1" key="1">
    <citation type="journal article" date="2014" name="Front. Microbiol.">
        <title>High frequency of phylogenetically diverse reductive dehalogenase-homologous genes in deep subseafloor sedimentary metagenomes.</title>
        <authorList>
            <person name="Kawai M."/>
            <person name="Futagami T."/>
            <person name="Toyoda A."/>
            <person name="Takaki Y."/>
            <person name="Nishi S."/>
            <person name="Hori S."/>
            <person name="Arai W."/>
            <person name="Tsubouchi T."/>
            <person name="Morono Y."/>
            <person name="Uchiyama I."/>
            <person name="Ito T."/>
            <person name="Fujiyama A."/>
            <person name="Inagaki F."/>
            <person name="Takami H."/>
        </authorList>
    </citation>
    <scope>NUCLEOTIDE SEQUENCE</scope>
    <source>
        <strain evidence="1">Expedition CK06-06</strain>
    </source>
</reference>
<evidence type="ECO:0000313" key="1">
    <source>
        <dbReference type="EMBL" id="GAH78230.1"/>
    </source>
</evidence>
<sequence>MARLDALPHIDIINSLKGTIDFYIHRGVPCARRWPRYRPAARSAPAIASANLFGEIVKSYSIVADTVLAALRDAAADNPRTARDILVSAVLGHLHEASMGDFLDLLTEARDFLDDLTALLNALHSVDTDELVVNVDESVLPTGAATAAHQVTQNTDLATIAKLEEALQTVATDRIKVRGEDQLFSFKAVVAFITTDVI</sequence>
<comment type="caution">
    <text evidence="1">The sequence shown here is derived from an EMBL/GenBank/DDBJ whole genome shotgun (WGS) entry which is preliminary data.</text>
</comment>
<feature type="non-terminal residue" evidence="1">
    <location>
        <position position="198"/>
    </location>
</feature>
<dbReference type="AlphaFoldDB" id="X1J9P3"/>
<accession>X1J9P3</accession>
<gene>
    <name evidence="1" type="ORF">S03H2_58906</name>
</gene>
<name>X1J9P3_9ZZZZ</name>